<dbReference type="AlphaFoldDB" id="A0A919EGY2"/>
<evidence type="ECO:0008006" key="4">
    <source>
        <dbReference type="Google" id="ProtNLM"/>
    </source>
</evidence>
<feature type="compositionally biased region" description="Low complexity" evidence="1">
    <location>
        <begin position="131"/>
        <end position="152"/>
    </location>
</feature>
<organism evidence="2 3">
    <name type="scientific">Streptomyces filamentosus</name>
    <name type="common">Streptomyces roseosporus</name>
    <dbReference type="NCBI Taxonomy" id="67294"/>
    <lineage>
        <taxon>Bacteria</taxon>
        <taxon>Bacillati</taxon>
        <taxon>Actinomycetota</taxon>
        <taxon>Actinomycetes</taxon>
        <taxon>Kitasatosporales</taxon>
        <taxon>Streptomycetaceae</taxon>
        <taxon>Streptomyces</taxon>
    </lineage>
</organism>
<protein>
    <recommendedName>
        <fullName evidence="4">ParB/Sulfiredoxin domain-containing protein</fullName>
    </recommendedName>
</protein>
<proteinExistence type="predicted"/>
<accession>A0A919EGY2</accession>
<sequence>MSRYVGTLPTRLLNDDAIRPGSYPTWGHAARDFDGRSKDRKVLARLMESLPQGQRKPILLGVDDRYHDIYVSDGHHRALALLRLGIVDFSFRWCWLRAWSVDHQSERFPYTGPRPADGAPPSPPPEPPGFSPASCGLTSSSALPSTASAPSTGGPSPR</sequence>
<evidence type="ECO:0000313" key="3">
    <source>
        <dbReference type="Proteomes" id="UP000632849"/>
    </source>
</evidence>
<reference evidence="2" key="2">
    <citation type="submission" date="2020-09" db="EMBL/GenBank/DDBJ databases">
        <authorList>
            <person name="Sun Q."/>
            <person name="Ohkuma M."/>
        </authorList>
    </citation>
    <scope>NUCLEOTIDE SEQUENCE</scope>
    <source>
        <strain evidence="2">JCM 4122</strain>
    </source>
</reference>
<dbReference type="Proteomes" id="UP000632849">
    <property type="component" value="Unassembled WGS sequence"/>
</dbReference>
<name>A0A919EGY2_STRFL</name>
<reference evidence="2" key="1">
    <citation type="journal article" date="2014" name="Int. J. Syst. Evol. Microbiol.">
        <title>Complete genome sequence of Corynebacterium casei LMG S-19264T (=DSM 44701T), isolated from a smear-ripened cheese.</title>
        <authorList>
            <consortium name="US DOE Joint Genome Institute (JGI-PGF)"/>
            <person name="Walter F."/>
            <person name="Albersmeier A."/>
            <person name="Kalinowski J."/>
            <person name="Ruckert C."/>
        </authorList>
    </citation>
    <scope>NUCLEOTIDE SEQUENCE</scope>
    <source>
        <strain evidence="2">JCM 4122</strain>
    </source>
</reference>
<dbReference type="EMBL" id="BNBE01000001">
    <property type="protein sequence ID" value="GHF76941.1"/>
    <property type="molecule type" value="Genomic_DNA"/>
</dbReference>
<evidence type="ECO:0000313" key="2">
    <source>
        <dbReference type="EMBL" id="GHF76941.1"/>
    </source>
</evidence>
<feature type="compositionally biased region" description="Pro residues" evidence="1">
    <location>
        <begin position="118"/>
        <end position="130"/>
    </location>
</feature>
<gene>
    <name evidence="2" type="ORF">GCM10017667_00210</name>
</gene>
<comment type="caution">
    <text evidence="2">The sequence shown here is derived from an EMBL/GenBank/DDBJ whole genome shotgun (WGS) entry which is preliminary data.</text>
</comment>
<evidence type="ECO:0000256" key="1">
    <source>
        <dbReference type="SAM" id="MobiDB-lite"/>
    </source>
</evidence>
<keyword evidence="3" id="KW-1185">Reference proteome</keyword>
<feature type="region of interest" description="Disordered" evidence="1">
    <location>
        <begin position="106"/>
        <end position="158"/>
    </location>
</feature>